<dbReference type="InterPro" id="IPR013320">
    <property type="entry name" value="ConA-like_dom_sf"/>
</dbReference>
<dbReference type="AlphaFoldDB" id="A0A1R2BGZ2"/>
<dbReference type="Pfam" id="PF03388">
    <property type="entry name" value="Lectin_leg-like"/>
    <property type="match status" value="1"/>
</dbReference>
<evidence type="ECO:0000256" key="5">
    <source>
        <dbReference type="ARBA" id="ARBA00023136"/>
    </source>
</evidence>
<keyword evidence="10" id="KW-1185">Reference proteome</keyword>
<dbReference type="GO" id="GO:0005793">
    <property type="term" value="C:endoplasmic reticulum-Golgi intermediate compartment"/>
    <property type="evidence" value="ECO:0007669"/>
    <property type="project" value="TreeGrafter"/>
</dbReference>
<evidence type="ECO:0000259" key="8">
    <source>
        <dbReference type="Pfam" id="PF03388"/>
    </source>
</evidence>
<evidence type="ECO:0000313" key="10">
    <source>
        <dbReference type="Proteomes" id="UP000187209"/>
    </source>
</evidence>
<dbReference type="Proteomes" id="UP000187209">
    <property type="component" value="Unassembled WGS sequence"/>
</dbReference>
<evidence type="ECO:0000313" key="9">
    <source>
        <dbReference type="EMBL" id="OMJ76046.1"/>
    </source>
</evidence>
<dbReference type="EMBL" id="MPUH01000655">
    <property type="protein sequence ID" value="OMJ76046.1"/>
    <property type="molecule type" value="Genomic_DNA"/>
</dbReference>
<keyword evidence="4 6" id="KW-1133">Transmembrane helix</keyword>
<dbReference type="GO" id="GO:0030134">
    <property type="term" value="C:COPII-coated ER to Golgi transport vesicle"/>
    <property type="evidence" value="ECO:0007669"/>
    <property type="project" value="TreeGrafter"/>
</dbReference>
<dbReference type="GO" id="GO:0000139">
    <property type="term" value="C:Golgi membrane"/>
    <property type="evidence" value="ECO:0007669"/>
    <property type="project" value="TreeGrafter"/>
</dbReference>
<gene>
    <name evidence="9" type="ORF">SteCoe_24682</name>
</gene>
<evidence type="ECO:0000256" key="3">
    <source>
        <dbReference type="ARBA" id="ARBA00022729"/>
    </source>
</evidence>
<evidence type="ECO:0000256" key="4">
    <source>
        <dbReference type="ARBA" id="ARBA00022989"/>
    </source>
</evidence>
<comment type="caution">
    <text evidence="9">The sequence shown here is derived from an EMBL/GenBank/DDBJ whole genome shotgun (WGS) entry which is preliminary data.</text>
</comment>
<organism evidence="9 10">
    <name type="scientific">Stentor coeruleus</name>
    <dbReference type="NCBI Taxonomy" id="5963"/>
    <lineage>
        <taxon>Eukaryota</taxon>
        <taxon>Sar</taxon>
        <taxon>Alveolata</taxon>
        <taxon>Ciliophora</taxon>
        <taxon>Postciliodesmatophora</taxon>
        <taxon>Heterotrichea</taxon>
        <taxon>Heterotrichida</taxon>
        <taxon>Stentoridae</taxon>
        <taxon>Stentor</taxon>
    </lineage>
</organism>
<dbReference type="InterPro" id="IPR051136">
    <property type="entry name" value="Intracellular_Lectin-GPT"/>
</dbReference>
<feature type="signal peptide" evidence="7">
    <location>
        <begin position="1"/>
        <end position="17"/>
    </location>
</feature>
<sequence length="407" mass="46055">MIVRCLILLHLSLAAITIDYLSFKSPLLPDHSDKFYTLGDAVPQRKLVRLHPPKQFSTGALVSSNQINLTSYELQIVFNSGSGGSLENVGLSIWLTNLTYHIGTLYGLSSDFQGIGIFVDISKESLYLTESYKDLDISKIMSSPSCNLVTKNKQTTLHIKVKENKIQVWVKEKKLRKCVEAKIQEIDNPIFGISSHSGNTTTTVFDIVQITTLDLNGSELTEEALQLLENQFYSDVVALETKSFDLVEQITNITQSSEYQEILQITSTIRQRAGSITSKLSELQNQISTLHLDDSFTNISNDEITNLRDAFAKIYTKIESIIIYIDSKKIISEISNTIEKQYKNMSIHGEVLKRELDISENNLKNFETIFEVDNRVFYLHIGLLIIVLFSLLVCFKVSKTKKVHRIV</sequence>
<protein>
    <recommendedName>
        <fullName evidence="8">L-type lectin-like domain-containing protein</fullName>
    </recommendedName>
</protein>
<evidence type="ECO:0000256" key="1">
    <source>
        <dbReference type="ARBA" id="ARBA00004479"/>
    </source>
</evidence>
<dbReference type="InterPro" id="IPR005052">
    <property type="entry name" value="Lectin_leg"/>
</dbReference>
<dbReference type="GO" id="GO:0005789">
    <property type="term" value="C:endoplasmic reticulum membrane"/>
    <property type="evidence" value="ECO:0007669"/>
    <property type="project" value="TreeGrafter"/>
</dbReference>
<keyword evidence="2 6" id="KW-0812">Transmembrane</keyword>
<keyword evidence="3 7" id="KW-0732">Signal</keyword>
<dbReference type="SUPFAM" id="SSF49899">
    <property type="entry name" value="Concanavalin A-like lectins/glucanases"/>
    <property type="match status" value="1"/>
</dbReference>
<comment type="subcellular location">
    <subcellularLocation>
        <location evidence="1">Membrane</location>
        <topology evidence="1">Single-pass type I membrane protein</topology>
    </subcellularLocation>
</comment>
<dbReference type="GO" id="GO:0006888">
    <property type="term" value="P:endoplasmic reticulum to Golgi vesicle-mediated transport"/>
    <property type="evidence" value="ECO:0007669"/>
    <property type="project" value="TreeGrafter"/>
</dbReference>
<accession>A0A1R2BGZ2</accession>
<dbReference type="OrthoDB" id="270293at2759"/>
<feature type="chain" id="PRO_5013249520" description="L-type lectin-like domain-containing protein" evidence="7">
    <location>
        <begin position="18"/>
        <end position="407"/>
    </location>
</feature>
<reference evidence="9 10" key="1">
    <citation type="submission" date="2016-11" db="EMBL/GenBank/DDBJ databases">
        <title>The macronuclear genome of Stentor coeruleus: a giant cell with tiny introns.</title>
        <authorList>
            <person name="Slabodnick M."/>
            <person name="Ruby J.G."/>
            <person name="Reiff S.B."/>
            <person name="Swart E.C."/>
            <person name="Gosai S."/>
            <person name="Prabakaran S."/>
            <person name="Witkowska E."/>
            <person name="Larue G.E."/>
            <person name="Fisher S."/>
            <person name="Freeman R.M."/>
            <person name="Gunawardena J."/>
            <person name="Chu W."/>
            <person name="Stover N.A."/>
            <person name="Gregory B.D."/>
            <person name="Nowacki M."/>
            <person name="Derisi J."/>
            <person name="Roy S.W."/>
            <person name="Marshall W.F."/>
            <person name="Sood P."/>
        </authorList>
    </citation>
    <scope>NUCLEOTIDE SEQUENCE [LARGE SCALE GENOMIC DNA]</scope>
    <source>
        <strain evidence="9">WM001</strain>
    </source>
</reference>
<name>A0A1R2BGZ2_9CILI</name>
<dbReference type="PANTHER" id="PTHR12223:SF28">
    <property type="entry name" value="LECTIN, MANNOSE BINDING 1 LIKE"/>
    <property type="match status" value="1"/>
</dbReference>
<keyword evidence="5 6" id="KW-0472">Membrane</keyword>
<evidence type="ECO:0000256" key="2">
    <source>
        <dbReference type="ARBA" id="ARBA00022692"/>
    </source>
</evidence>
<feature type="domain" description="L-type lectin-like" evidence="8">
    <location>
        <begin position="22"/>
        <end position="214"/>
    </location>
</feature>
<dbReference type="PANTHER" id="PTHR12223">
    <property type="entry name" value="VESICULAR MANNOSE-BINDING LECTIN"/>
    <property type="match status" value="1"/>
</dbReference>
<feature type="transmembrane region" description="Helical" evidence="6">
    <location>
        <begin position="377"/>
        <end position="395"/>
    </location>
</feature>
<dbReference type="Gene3D" id="2.60.120.200">
    <property type="match status" value="1"/>
</dbReference>
<evidence type="ECO:0000256" key="7">
    <source>
        <dbReference type="SAM" id="SignalP"/>
    </source>
</evidence>
<evidence type="ECO:0000256" key="6">
    <source>
        <dbReference type="SAM" id="Phobius"/>
    </source>
</evidence>
<proteinExistence type="predicted"/>
<dbReference type="GO" id="GO:0005537">
    <property type="term" value="F:D-mannose binding"/>
    <property type="evidence" value="ECO:0007669"/>
    <property type="project" value="TreeGrafter"/>
</dbReference>